<reference evidence="2 3" key="1">
    <citation type="submission" date="2023-03" db="EMBL/GenBank/DDBJ databases">
        <title>MT1 and MT2 Draft Genomes of Novel Species.</title>
        <authorList>
            <person name="Venkateswaran K."/>
        </authorList>
    </citation>
    <scope>NUCLEOTIDE SEQUENCE [LARGE SCALE GENOMIC DNA]</scope>
    <source>
        <strain evidence="2 3">IF8SW-P5</strain>
    </source>
</reference>
<accession>A0ABW9GFN2</accession>
<feature type="region of interest" description="Disordered" evidence="1">
    <location>
        <begin position="1"/>
        <end position="69"/>
    </location>
</feature>
<evidence type="ECO:0000313" key="2">
    <source>
        <dbReference type="EMBL" id="MFM2720589.1"/>
    </source>
</evidence>
<comment type="caution">
    <text evidence="2">The sequence shown here is derived from an EMBL/GenBank/DDBJ whole genome shotgun (WGS) entry which is preliminary data.</text>
</comment>
<keyword evidence="3" id="KW-1185">Reference proteome</keyword>
<dbReference type="EMBL" id="JAROCE010000002">
    <property type="protein sequence ID" value="MFM2720589.1"/>
    <property type="molecule type" value="Genomic_DNA"/>
</dbReference>
<feature type="compositionally biased region" description="Basic and acidic residues" evidence="1">
    <location>
        <begin position="60"/>
        <end position="69"/>
    </location>
</feature>
<feature type="compositionally biased region" description="Basic residues" evidence="1">
    <location>
        <begin position="1"/>
        <end position="10"/>
    </location>
</feature>
<feature type="compositionally biased region" description="Basic and acidic residues" evidence="1">
    <location>
        <begin position="11"/>
        <end position="23"/>
    </location>
</feature>
<dbReference type="Proteomes" id="UP001630303">
    <property type="component" value="Unassembled WGS sequence"/>
</dbReference>
<dbReference type="RefSeq" id="WP_133177970.1">
    <property type="nucleotide sequence ID" value="NZ_JAROCE010000002.1"/>
</dbReference>
<evidence type="ECO:0000313" key="3">
    <source>
        <dbReference type="Proteomes" id="UP001630303"/>
    </source>
</evidence>
<name>A0ABW9GFN2_9MICO</name>
<evidence type="ECO:0000256" key="1">
    <source>
        <dbReference type="SAM" id="MobiDB-lite"/>
    </source>
</evidence>
<gene>
    <name evidence="2" type="ORF">P5G46_08745</name>
</gene>
<organism evidence="2 3">
    <name type="scientific">Microbacterium mcarthurae</name>
    <dbReference type="NCBI Taxonomy" id="3035918"/>
    <lineage>
        <taxon>Bacteria</taxon>
        <taxon>Bacillati</taxon>
        <taxon>Actinomycetota</taxon>
        <taxon>Actinomycetes</taxon>
        <taxon>Micrococcales</taxon>
        <taxon>Microbacteriaceae</taxon>
        <taxon>Microbacterium</taxon>
    </lineage>
</organism>
<proteinExistence type="predicted"/>
<protein>
    <submittedName>
        <fullName evidence="2">Uncharacterized protein</fullName>
    </submittedName>
</protein>
<sequence>MTQKKRTSSRLRHDARERVKVTGEKYTTALKAVMDAGSSSSRAGGRDQGEEPAGPADTQRAPDDTRDRS</sequence>